<proteinExistence type="predicted"/>
<evidence type="ECO:0000256" key="2">
    <source>
        <dbReference type="SAM" id="MobiDB-lite"/>
    </source>
</evidence>
<gene>
    <name evidence="4" type="ORF">HELGO_WM21805</name>
</gene>
<organism evidence="4">
    <name type="scientific">uncultured Thiotrichaceae bacterium</name>
    <dbReference type="NCBI Taxonomy" id="298394"/>
    <lineage>
        <taxon>Bacteria</taxon>
        <taxon>Pseudomonadati</taxon>
        <taxon>Pseudomonadota</taxon>
        <taxon>Gammaproteobacteria</taxon>
        <taxon>Thiotrichales</taxon>
        <taxon>Thiotrichaceae</taxon>
        <taxon>environmental samples</taxon>
    </lineage>
</organism>
<feature type="region of interest" description="Disordered" evidence="2">
    <location>
        <begin position="335"/>
        <end position="398"/>
    </location>
</feature>
<feature type="transmembrane region" description="Helical" evidence="3">
    <location>
        <begin position="12"/>
        <end position="35"/>
    </location>
</feature>
<keyword evidence="1" id="KW-0175">Coiled coil</keyword>
<protein>
    <submittedName>
        <fullName evidence="4">Uncharacterized protein</fullName>
    </submittedName>
</protein>
<keyword evidence="3" id="KW-1133">Transmembrane helix</keyword>
<sequence>MNKLLEYSQFTYLIELIAIGLLAVAILGVTLSITYRQISAKKKHAKLSLLNQQAEEKSYIIQKKLDSLGNIEKNFQENINASKTQLEAIQDEQNATSERADEIEKRAEHIAQLENEMKNTIDTITERLNHIQTYWDKQLNDTVNTINQINAKLDDGLQRTIEQERIANNLMLELTDKYGSISTLSDVESPMQQQIQGNLLASLEESEKLLTQLKGYQTKAESSFNHFSEEMNGFESQAVKQFDAVFNTADIARQEMNASLAENPDYVHKLHNTNDDIDKNNDKLEPEAITDKPLSELTLEGVERIELTKPGEVVVSGALEDDDTIIPAPAEKLVEQSVGNRKEKEKSTLADRDDRPIINMSSAEDLTDPALLEKYGGYSNDSDKKQASLLSKIRKHGS</sequence>
<evidence type="ECO:0000256" key="3">
    <source>
        <dbReference type="SAM" id="Phobius"/>
    </source>
</evidence>
<dbReference type="EMBL" id="CACVAY010000118">
    <property type="protein sequence ID" value="CAA6824380.1"/>
    <property type="molecule type" value="Genomic_DNA"/>
</dbReference>
<keyword evidence="3" id="KW-0472">Membrane</keyword>
<name>A0A6S6U535_9GAMM</name>
<feature type="coiled-coil region" evidence="1">
    <location>
        <begin position="72"/>
        <end position="123"/>
    </location>
</feature>
<accession>A0A6S6U535</accession>
<keyword evidence="3" id="KW-0812">Transmembrane</keyword>
<dbReference type="AlphaFoldDB" id="A0A6S6U535"/>
<feature type="compositionally biased region" description="Basic and acidic residues" evidence="2">
    <location>
        <begin position="340"/>
        <end position="356"/>
    </location>
</feature>
<reference evidence="4" key="1">
    <citation type="submission" date="2020-01" db="EMBL/GenBank/DDBJ databases">
        <authorList>
            <person name="Meier V. D."/>
            <person name="Meier V D."/>
        </authorList>
    </citation>
    <scope>NUCLEOTIDE SEQUENCE</scope>
    <source>
        <strain evidence="4">HLG_WM_MAG_07</strain>
    </source>
</reference>
<evidence type="ECO:0000256" key="1">
    <source>
        <dbReference type="SAM" id="Coils"/>
    </source>
</evidence>
<evidence type="ECO:0000313" key="4">
    <source>
        <dbReference type="EMBL" id="CAA6824380.1"/>
    </source>
</evidence>